<feature type="DNA-binding region" description="Homeobox" evidence="8">
    <location>
        <begin position="154"/>
        <end position="213"/>
    </location>
</feature>
<dbReference type="FunFam" id="1.10.10.60:FF:000577">
    <property type="entry name" value="Homeobox-leucine zipper protein 18"/>
    <property type="match status" value="1"/>
</dbReference>
<dbReference type="Gene3D" id="1.10.10.60">
    <property type="entry name" value="Homeodomain-like"/>
    <property type="match status" value="1"/>
</dbReference>
<evidence type="ECO:0000313" key="12">
    <source>
        <dbReference type="EMBL" id="RLM80770.1"/>
    </source>
</evidence>
<accession>A0A3L6QJX5</accession>
<dbReference type="Pfam" id="PF00046">
    <property type="entry name" value="Homeodomain"/>
    <property type="match status" value="1"/>
</dbReference>
<dbReference type="PANTHER" id="PTHR45714">
    <property type="entry name" value="HOMEOBOX-LEUCINE ZIPPER PROTEIN HAT14"/>
    <property type="match status" value="1"/>
</dbReference>
<evidence type="ECO:0000256" key="4">
    <source>
        <dbReference type="ARBA" id="ARBA00023125"/>
    </source>
</evidence>
<dbReference type="GO" id="GO:0000981">
    <property type="term" value="F:DNA-binding transcription factor activity, RNA polymerase II-specific"/>
    <property type="evidence" value="ECO:0007669"/>
    <property type="project" value="InterPro"/>
</dbReference>
<dbReference type="STRING" id="4540.A0A3L6QJX5"/>
<evidence type="ECO:0000256" key="6">
    <source>
        <dbReference type="ARBA" id="ARBA00023163"/>
    </source>
</evidence>
<evidence type="ECO:0000256" key="9">
    <source>
        <dbReference type="RuleBase" id="RU000682"/>
    </source>
</evidence>
<feature type="domain" description="Homeobox" evidence="11">
    <location>
        <begin position="152"/>
        <end position="212"/>
    </location>
</feature>
<dbReference type="Pfam" id="PF02183">
    <property type="entry name" value="HALZ"/>
    <property type="match status" value="1"/>
</dbReference>
<evidence type="ECO:0000256" key="2">
    <source>
        <dbReference type="ARBA" id="ARBA00006074"/>
    </source>
</evidence>
<organism evidence="12 13">
    <name type="scientific">Panicum miliaceum</name>
    <name type="common">Proso millet</name>
    <name type="synonym">Broomcorn millet</name>
    <dbReference type="NCBI Taxonomy" id="4540"/>
    <lineage>
        <taxon>Eukaryota</taxon>
        <taxon>Viridiplantae</taxon>
        <taxon>Streptophyta</taxon>
        <taxon>Embryophyta</taxon>
        <taxon>Tracheophyta</taxon>
        <taxon>Spermatophyta</taxon>
        <taxon>Magnoliopsida</taxon>
        <taxon>Liliopsida</taxon>
        <taxon>Poales</taxon>
        <taxon>Poaceae</taxon>
        <taxon>PACMAD clade</taxon>
        <taxon>Panicoideae</taxon>
        <taxon>Panicodae</taxon>
        <taxon>Paniceae</taxon>
        <taxon>Panicinae</taxon>
        <taxon>Panicum</taxon>
        <taxon>Panicum sect. Panicum</taxon>
    </lineage>
</organism>
<comment type="subcellular location">
    <subcellularLocation>
        <location evidence="1 8 9">Nucleus</location>
    </subcellularLocation>
</comment>
<evidence type="ECO:0000259" key="11">
    <source>
        <dbReference type="PROSITE" id="PS50071"/>
    </source>
</evidence>
<protein>
    <submittedName>
        <fullName evidence="12">Homeobox-leucine zipper protein HOX7-like</fullName>
    </submittedName>
</protein>
<evidence type="ECO:0000256" key="1">
    <source>
        <dbReference type="ARBA" id="ARBA00004123"/>
    </source>
</evidence>
<keyword evidence="6" id="KW-0804">Transcription</keyword>
<evidence type="ECO:0000256" key="3">
    <source>
        <dbReference type="ARBA" id="ARBA00023015"/>
    </source>
</evidence>
<keyword evidence="13" id="KW-1185">Reference proteome</keyword>
<dbReference type="SMART" id="SM00340">
    <property type="entry name" value="HALZ"/>
    <property type="match status" value="1"/>
</dbReference>
<dbReference type="CDD" id="cd00086">
    <property type="entry name" value="homeodomain"/>
    <property type="match status" value="1"/>
</dbReference>
<dbReference type="InterPro" id="IPR017970">
    <property type="entry name" value="Homeobox_CS"/>
</dbReference>
<dbReference type="EMBL" id="PQIB02000012">
    <property type="protein sequence ID" value="RLM80770.1"/>
    <property type="molecule type" value="Genomic_DNA"/>
</dbReference>
<dbReference type="InterPro" id="IPR001356">
    <property type="entry name" value="HD"/>
</dbReference>
<dbReference type="PANTHER" id="PTHR45714:SF21">
    <property type="entry name" value="HOMEOBOX-LEUCINE ZIPPER PROTEIN HOX7"/>
    <property type="match status" value="1"/>
</dbReference>
<evidence type="ECO:0000256" key="10">
    <source>
        <dbReference type="SAM" id="MobiDB-lite"/>
    </source>
</evidence>
<keyword evidence="7 8" id="KW-0539">Nucleus</keyword>
<dbReference type="AlphaFoldDB" id="A0A3L6QJX5"/>
<feature type="compositionally biased region" description="Acidic residues" evidence="10">
    <location>
        <begin position="58"/>
        <end position="70"/>
    </location>
</feature>
<dbReference type="Proteomes" id="UP000275267">
    <property type="component" value="Unassembled WGS sequence"/>
</dbReference>
<name>A0A3L6QJX5_PANMI</name>
<dbReference type="OrthoDB" id="6159439at2759"/>
<dbReference type="GO" id="GO:0043565">
    <property type="term" value="F:sequence-specific DNA binding"/>
    <property type="evidence" value="ECO:0007669"/>
    <property type="project" value="InterPro"/>
</dbReference>
<keyword evidence="3" id="KW-0805">Transcription regulation</keyword>
<gene>
    <name evidence="12" type="ORF">C2845_PM12G17770</name>
</gene>
<dbReference type="InterPro" id="IPR050762">
    <property type="entry name" value="HD-ZIP_Homeobox_LZ_Class_II"/>
</dbReference>
<comment type="similarity">
    <text evidence="2">Belongs to the HD-ZIP homeobox family. Class II subfamily.</text>
</comment>
<sequence length="320" mass="34747">MELELSLGDSPAPAKGTSTPVLTPTCAGKEDHDELVLELGVGTAKRTEQDSQKTPTQPEEDAQDQEEDGEACFHSESPVELSLGCPLLPASAETGSANSEECRRGFEANTVLVDGDTVQGRSLSTSSLPMEVPVRQAADQEAAEDEENSGVGGGARKKLRLSKEQSAFLEGSFKEHSTLTPKQKSDLAKRLNLRPRQVEVWFQNRRARTKLKQTEVDCEYLKRCCETLAQENRRLHREVAELRALRTAPYPFYGHLPAAGFSTARVCPSCGDKVTPRNPAITASSPAVAPPSPVSTLFARPHFGAFTVHPVLRRQPSATS</sequence>
<feature type="compositionally biased region" description="Polar residues" evidence="10">
    <location>
        <begin position="119"/>
        <end position="128"/>
    </location>
</feature>
<dbReference type="SUPFAM" id="SSF46689">
    <property type="entry name" value="Homeodomain-like"/>
    <property type="match status" value="1"/>
</dbReference>
<dbReference type="InterPro" id="IPR009057">
    <property type="entry name" value="Homeodomain-like_sf"/>
</dbReference>
<dbReference type="GO" id="GO:0005634">
    <property type="term" value="C:nucleus"/>
    <property type="evidence" value="ECO:0007669"/>
    <property type="project" value="UniProtKB-SubCell"/>
</dbReference>
<dbReference type="PROSITE" id="PS50071">
    <property type="entry name" value="HOMEOBOX_2"/>
    <property type="match status" value="1"/>
</dbReference>
<feature type="region of interest" description="Disordered" evidence="10">
    <location>
        <begin position="117"/>
        <end position="157"/>
    </location>
</feature>
<comment type="caution">
    <text evidence="12">The sequence shown here is derived from an EMBL/GenBank/DDBJ whole genome shotgun (WGS) entry which is preliminary data.</text>
</comment>
<proteinExistence type="inferred from homology"/>
<evidence type="ECO:0000256" key="7">
    <source>
        <dbReference type="ARBA" id="ARBA00023242"/>
    </source>
</evidence>
<keyword evidence="4 8" id="KW-0238">DNA-binding</keyword>
<evidence type="ECO:0000313" key="13">
    <source>
        <dbReference type="Proteomes" id="UP000275267"/>
    </source>
</evidence>
<evidence type="ECO:0000256" key="5">
    <source>
        <dbReference type="ARBA" id="ARBA00023155"/>
    </source>
</evidence>
<reference evidence="13" key="1">
    <citation type="journal article" date="2019" name="Nat. Commun.">
        <title>The genome of broomcorn millet.</title>
        <authorList>
            <person name="Zou C."/>
            <person name="Miki D."/>
            <person name="Li D."/>
            <person name="Tang Q."/>
            <person name="Xiao L."/>
            <person name="Rajput S."/>
            <person name="Deng P."/>
            <person name="Jia W."/>
            <person name="Huang R."/>
            <person name="Zhang M."/>
            <person name="Sun Y."/>
            <person name="Hu J."/>
            <person name="Fu X."/>
            <person name="Schnable P.S."/>
            <person name="Li F."/>
            <person name="Zhang H."/>
            <person name="Feng B."/>
            <person name="Zhu X."/>
            <person name="Liu R."/>
            <person name="Schnable J.C."/>
            <person name="Zhu J.-K."/>
            <person name="Zhang H."/>
        </authorList>
    </citation>
    <scope>NUCLEOTIDE SEQUENCE [LARGE SCALE GENOMIC DNA]</scope>
</reference>
<evidence type="ECO:0000256" key="8">
    <source>
        <dbReference type="PROSITE-ProRule" id="PRU00108"/>
    </source>
</evidence>
<dbReference type="SMART" id="SM00389">
    <property type="entry name" value="HOX"/>
    <property type="match status" value="1"/>
</dbReference>
<dbReference type="InterPro" id="IPR003106">
    <property type="entry name" value="Leu_zip_homeo"/>
</dbReference>
<dbReference type="PROSITE" id="PS00027">
    <property type="entry name" value="HOMEOBOX_1"/>
    <property type="match status" value="1"/>
</dbReference>
<keyword evidence="5 8" id="KW-0371">Homeobox</keyword>
<feature type="region of interest" description="Disordered" evidence="10">
    <location>
        <begin position="1"/>
        <end position="78"/>
    </location>
</feature>